<dbReference type="GO" id="GO:0032259">
    <property type="term" value="P:methylation"/>
    <property type="evidence" value="ECO:0007669"/>
    <property type="project" value="UniProtKB-KW"/>
</dbReference>
<feature type="chain" id="PRO_5013092617" evidence="1">
    <location>
        <begin position="19"/>
        <end position="182"/>
    </location>
</feature>
<dbReference type="Pfam" id="PF01464">
    <property type="entry name" value="SLT"/>
    <property type="match status" value="1"/>
</dbReference>
<dbReference type="SUPFAM" id="SSF53955">
    <property type="entry name" value="Lysozyme-like"/>
    <property type="match status" value="1"/>
</dbReference>
<dbReference type="InterPro" id="IPR023346">
    <property type="entry name" value="Lysozyme-like_dom_sf"/>
</dbReference>
<keyword evidence="3" id="KW-0614">Plasmid</keyword>
<reference evidence="3" key="1">
    <citation type="submission" date="2016-08" db="EMBL/GenBank/DDBJ databases">
        <title>The complete plasmid sequence pC131 of Providencia rettgeri strain 30905.</title>
        <authorList>
            <person name="Dropa M."/>
            <person name="Ghiglione B."/>
            <person name="Matte M.H."/>
            <person name="Lincopan N."/>
            <person name="Cerdeira L."/>
        </authorList>
    </citation>
    <scope>NUCLEOTIDE SEQUENCE</scope>
    <source>
        <strain evidence="3">30905</strain>
        <plasmid evidence="3">pC131</plasmid>
    </source>
</reference>
<name>A0A1V0M7E8_PRORE</name>
<dbReference type="InterPro" id="IPR008258">
    <property type="entry name" value="Transglycosylase_SLT_dom_1"/>
</dbReference>
<evidence type="ECO:0000313" key="3">
    <source>
        <dbReference type="EMBL" id="ARD70816.1"/>
    </source>
</evidence>
<feature type="domain" description="Transglycosylase SLT" evidence="2">
    <location>
        <begin position="28"/>
        <end position="166"/>
    </location>
</feature>
<organism evidence="3">
    <name type="scientific">Providencia rettgeri</name>
    <dbReference type="NCBI Taxonomy" id="587"/>
    <lineage>
        <taxon>Bacteria</taxon>
        <taxon>Pseudomonadati</taxon>
        <taxon>Pseudomonadota</taxon>
        <taxon>Gammaproteobacteria</taxon>
        <taxon>Enterobacterales</taxon>
        <taxon>Morganellaceae</taxon>
        <taxon>Providencia</taxon>
    </lineage>
</organism>
<keyword evidence="3" id="KW-0808">Transferase</keyword>
<feature type="signal peptide" evidence="1">
    <location>
        <begin position="1"/>
        <end position="18"/>
    </location>
</feature>
<dbReference type="RefSeq" id="WP_159287624.1">
    <property type="nucleotide sequence ID" value="NZ_JAGKLX010000019.1"/>
</dbReference>
<keyword evidence="1" id="KW-0732">Signal</keyword>
<protein>
    <submittedName>
        <fullName evidence="3">Methyltransferase domain protein</fullName>
    </submittedName>
</protein>
<sequence length="182" mass="20593">MKRFLLFLSIFNAAICEAAVVDLTNTSWEKHAKQCNLDPLLLYAIALKESSHRTADKSFVAPHRYALNNPIMGSYYPVNRDDAVRKVREYVSVSALTDIGITQINWRWNGSNYVSDPAELLDVDKNIEVSAKVLCRAIELSPNDIAQAIGNYHTPNPALKNKAKEYGESVLLIWKRLKENEQ</sequence>
<proteinExistence type="predicted"/>
<dbReference type="AlphaFoldDB" id="A0A1V0M7E8"/>
<evidence type="ECO:0000256" key="1">
    <source>
        <dbReference type="SAM" id="SignalP"/>
    </source>
</evidence>
<geneLocation type="plasmid" evidence="3">
    <name>pC131</name>
</geneLocation>
<keyword evidence="3" id="KW-0489">Methyltransferase</keyword>
<dbReference type="GO" id="GO:0008168">
    <property type="term" value="F:methyltransferase activity"/>
    <property type="evidence" value="ECO:0007669"/>
    <property type="project" value="UniProtKB-KW"/>
</dbReference>
<evidence type="ECO:0000259" key="2">
    <source>
        <dbReference type="Pfam" id="PF01464"/>
    </source>
</evidence>
<accession>A0A1V0M7E8</accession>
<dbReference type="Gene3D" id="1.10.530.10">
    <property type="match status" value="1"/>
</dbReference>
<dbReference type="EMBL" id="KX774387">
    <property type="protein sequence ID" value="ARD70816.1"/>
    <property type="molecule type" value="Genomic_DNA"/>
</dbReference>
<gene>
    <name evidence="3" type="ORF">pC131_00086</name>
</gene>